<dbReference type="InterPro" id="IPR036005">
    <property type="entry name" value="Creatinase/aminopeptidase-like"/>
</dbReference>
<name>A0ABS2WGB0_9BACL</name>
<sequence length="76" mass="8334">MESRRAKTLNYHGFLHDGTVWGKVRPAHGILGNRRLQEGDLLLFDLGVVPEGCCSDITLPSHTARSENSSGKSVNM</sequence>
<proteinExistence type="predicted"/>
<dbReference type="InterPro" id="IPR000994">
    <property type="entry name" value="Pept_M24"/>
</dbReference>
<dbReference type="EMBL" id="JAFHAP010000004">
    <property type="protein sequence ID" value="MBN2908590.1"/>
    <property type="molecule type" value="Genomic_DNA"/>
</dbReference>
<dbReference type="Gene3D" id="3.90.230.10">
    <property type="entry name" value="Creatinase/methionine aminopeptidase superfamily"/>
    <property type="match status" value="1"/>
</dbReference>
<gene>
    <name evidence="2" type="ORF">JQC72_03535</name>
</gene>
<protein>
    <submittedName>
        <fullName evidence="2">M24 family metallopeptidase</fullName>
    </submittedName>
</protein>
<feature type="domain" description="Peptidase M24" evidence="1">
    <location>
        <begin position="10"/>
        <end position="58"/>
    </location>
</feature>
<accession>A0ABS2WGB0</accession>
<comment type="caution">
    <text evidence="2">The sequence shown here is derived from an EMBL/GenBank/DDBJ whole genome shotgun (WGS) entry which is preliminary data.</text>
</comment>
<dbReference type="Pfam" id="PF00557">
    <property type="entry name" value="Peptidase_M24"/>
    <property type="match status" value="1"/>
</dbReference>
<evidence type="ECO:0000313" key="2">
    <source>
        <dbReference type="EMBL" id="MBN2908590.1"/>
    </source>
</evidence>
<dbReference type="Proteomes" id="UP001177120">
    <property type="component" value="Unassembled WGS sequence"/>
</dbReference>
<evidence type="ECO:0000259" key="1">
    <source>
        <dbReference type="Pfam" id="PF00557"/>
    </source>
</evidence>
<dbReference type="SUPFAM" id="SSF55920">
    <property type="entry name" value="Creatinase/aminopeptidase"/>
    <property type="match status" value="1"/>
</dbReference>
<organism evidence="2 3">
    <name type="scientific">Polycladomyces zharkentensis</name>
    <dbReference type="NCBI Taxonomy" id="2807616"/>
    <lineage>
        <taxon>Bacteria</taxon>
        <taxon>Bacillati</taxon>
        <taxon>Bacillota</taxon>
        <taxon>Bacilli</taxon>
        <taxon>Bacillales</taxon>
        <taxon>Thermoactinomycetaceae</taxon>
        <taxon>Polycladomyces</taxon>
    </lineage>
</organism>
<reference evidence="2" key="1">
    <citation type="journal article" date="2024" name="Int. J. Syst. Evol. Microbiol.">
        <title>Polycladomyces zharkentensis sp. nov., a novel thermophilic cellulose- and starch-degrading member of the Bacillota from a geothermal aquifer in Kazakhstan.</title>
        <authorList>
            <person name="Mashzhan A."/>
            <person name="Kistaubayeva A."/>
            <person name="Javier-Lopez R."/>
            <person name="Bissenova U."/>
            <person name="Bissenbay A."/>
            <person name="Birkeland N.K."/>
        </authorList>
    </citation>
    <scope>NUCLEOTIDE SEQUENCE</scope>
    <source>
        <strain evidence="2">ZKZ2T</strain>
    </source>
</reference>
<keyword evidence="3" id="KW-1185">Reference proteome</keyword>
<dbReference type="RefSeq" id="WP_205492821.1">
    <property type="nucleotide sequence ID" value="NZ_JAFHAP010000004.1"/>
</dbReference>
<evidence type="ECO:0000313" key="3">
    <source>
        <dbReference type="Proteomes" id="UP001177120"/>
    </source>
</evidence>